<reference evidence="4 5" key="1">
    <citation type="submission" date="2017-04" db="EMBL/GenBank/DDBJ databases">
        <title>Novel microbial lineages endemic to geothermal iron-oxide mats fill important gaps in the evolutionary history of Archaea.</title>
        <authorList>
            <person name="Jay Z.J."/>
            <person name="Beam J.P."/>
            <person name="Dlakic M."/>
            <person name="Rusch D.B."/>
            <person name="Kozubal M.A."/>
            <person name="Inskeep W.P."/>
        </authorList>
    </citation>
    <scope>NUCLEOTIDE SEQUENCE [LARGE SCALE GENOMIC DNA]</scope>
    <source>
        <strain evidence="4">BE_D</strain>
    </source>
</reference>
<dbReference type="Gene3D" id="3.40.630.30">
    <property type="match status" value="1"/>
</dbReference>
<accession>A0A2R6CDQ0</accession>
<keyword evidence="1" id="KW-0808">Transferase</keyword>
<dbReference type="InterPro" id="IPR050680">
    <property type="entry name" value="YpeA/RimI_acetyltransf"/>
</dbReference>
<dbReference type="GO" id="GO:0016747">
    <property type="term" value="F:acyltransferase activity, transferring groups other than amino-acyl groups"/>
    <property type="evidence" value="ECO:0007669"/>
    <property type="project" value="InterPro"/>
</dbReference>
<dbReference type="Pfam" id="PF00583">
    <property type="entry name" value="Acetyltransf_1"/>
    <property type="match status" value="1"/>
</dbReference>
<organism evidence="4 5">
    <name type="scientific">Candidatus Marsarchaeota G2 archaeon BE_D</name>
    <dbReference type="NCBI Taxonomy" id="1978158"/>
    <lineage>
        <taxon>Archaea</taxon>
        <taxon>Candidatus Marsarchaeota</taxon>
        <taxon>Candidatus Marsarchaeota group 2</taxon>
    </lineage>
</organism>
<feature type="domain" description="N-acetyltransferase" evidence="3">
    <location>
        <begin position="190"/>
        <end position="327"/>
    </location>
</feature>
<evidence type="ECO:0000256" key="2">
    <source>
        <dbReference type="ARBA" id="ARBA00023315"/>
    </source>
</evidence>
<dbReference type="AlphaFoldDB" id="A0A2R6CDQ0"/>
<dbReference type="PANTHER" id="PTHR43420">
    <property type="entry name" value="ACETYLTRANSFERASE"/>
    <property type="match status" value="1"/>
</dbReference>
<gene>
    <name evidence="4" type="ORF">B9Q04_02670</name>
</gene>
<evidence type="ECO:0000313" key="4">
    <source>
        <dbReference type="EMBL" id="PSO09008.1"/>
    </source>
</evidence>
<proteinExistence type="predicted"/>
<evidence type="ECO:0000256" key="1">
    <source>
        <dbReference type="ARBA" id="ARBA00022679"/>
    </source>
</evidence>
<evidence type="ECO:0000259" key="3">
    <source>
        <dbReference type="PROSITE" id="PS51186"/>
    </source>
</evidence>
<dbReference type="PROSITE" id="PS51186">
    <property type="entry name" value="GNAT"/>
    <property type="match status" value="1"/>
</dbReference>
<dbReference type="EMBL" id="NEXF01000031">
    <property type="protein sequence ID" value="PSO09008.1"/>
    <property type="molecule type" value="Genomic_DNA"/>
</dbReference>
<evidence type="ECO:0000313" key="5">
    <source>
        <dbReference type="Proteomes" id="UP000242015"/>
    </source>
</evidence>
<keyword evidence="2" id="KW-0012">Acyltransferase</keyword>
<name>A0A2R6CDQ0_9ARCH</name>
<comment type="caution">
    <text evidence="4">The sequence shown here is derived from an EMBL/GenBank/DDBJ whole genome shotgun (WGS) entry which is preliminary data.</text>
</comment>
<protein>
    <recommendedName>
        <fullName evidence="3">N-acetyltransferase domain-containing protein</fullName>
    </recommendedName>
</protein>
<dbReference type="Proteomes" id="UP000242015">
    <property type="component" value="Unassembled WGS sequence"/>
</dbReference>
<dbReference type="InterPro" id="IPR000182">
    <property type="entry name" value="GNAT_dom"/>
</dbReference>
<dbReference type="InterPro" id="IPR016181">
    <property type="entry name" value="Acyl_CoA_acyltransferase"/>
</dbReference>
<dbReference type="SUPFAM" id="SSF55729">
    <property type="entry name" value="Acyl-CoA N-acyltransferases (Nat)"/>
    <property type="match status" value="1"/>
</dbReference>
<dbReference type="CDD" id="cd04301">
    <property type="entry name" value="NAT_SF"/>
    <property type="match status" value="1"/>
</dbReference>
<sequence length="327" mass="37497">MVFRGFEHLSEDSFQVRGYLPGDEVGIVDCWNSVLKNDPISLDVFVRKVLLDPNFDSKGAILACREGLVVGYAQCMVRQYPNMYDGLEEEKGWLTVLACSQPNVCAKLLAEADSYFRGKGRREVWFSSYTPNYFWPGIDRDSYPGIYQALRSAGYEDVYDALAMDADLWPAIHRPEGLNELEAKLGSEGFDVHELRTNEIVPLLEFLKRWFSADWYRHFLELVSRGVPSEQVVVATLGGRVVGYAQFWGNDGYEWACAGEHFGPFGVEPSLRGKGLGTIILHRCLENMRKKGVHRAFFLWTDRRAARLYERFGFRVTRKFTVMRRVL</sequence>